<dbReference type="Proteomes" id="UP001152049">
    <property type="component" value="Unassembled WGS sequence"/>
</dbReference>
<dbReference type="GO" id="GO:0046872">
    <property type="term" value="F:metal ion binding"/>
    <property type="evidence" value="ECO:0007669"/>
    <property type="project" value="UniProtKB-KW"/>
</dbReference>
<gene>
    <name evidence="7" type="ORF">NW762_012640</name>
</gene>
<sequence length="250" mass="27259">MCSPFTRHVTIDKADQTASMHFYFALILLHRPFLEFSQVLHDLNNLDDLTSTSTGTCAIAAANITKLVLNYQRVYSIRQVPSPTVHFAFIAGTIHLVNFRMTKMDGHYHLLQSCMSALSEMRCSYPIAGKAASVLQSLVEGWEPSKETEIVNTTDRGTEVNDIAAKSGQQSYSWLDIDIPPFMEMQGLPDFGACVLDDPALSVAPLLPMDLDVSGLLGSGPSSLSPGNEASKATERALFDAFYGSTFALA</sequence>
<evidence type="ECO:0000313" key="7">
    <source>
        <dbReference type="EMBL" id="KAJ4248802.1"/>
    </source>
</evidence>
<dbReference type="CDD" id="cd12148">
    <property type="entry name" value="fungal_TF_MHR"/>
    <property type="match status" value="1"/>
</dbReference>
<keyword evidence="2" id="KW-0862">Zinc</keyword>
<keyword evidence="6" id="KW-0539">Nucleus</keyword>
<organism evidence="7 8">
    <name type="scientific">Fusarium torreyae</name>
    <dbReference type="NCBI Taxonomy" id="1237075"/>
    <lineage>
        <taxon>Eukaryota</taxon>
        <taxon>Fungi</taxon>
        <taxon>Dikarya</taxon>
        <taxon>Ascomycota</taxon>
        <taxon>Pezizomycotina</taxon>
        <taxon>Sordariomycetes</taxon>
        <taxon>Hypocreomycetidae</taxon>
        <taxon>Hypocreales</taxon>
        <taxon>Nectriaceae</taxon>
        <taxon>Fusarium</taxon>
    </lineage>
</organism>
<keyword evidence="1" id="KW-0479">Metal-binding</keyword>
<dbReference type="EMBL" id="JAOQAZ010000035">
    <property type="protein sequence ID" value="KAJ4248802.1"/>
    <property type="molecule type" value="Genomic_DNA"/>
</dbReference>
<evidence type="ECO:0000256" key="5">
    <source>
        <dbReference type="ARBA" id="ARBA00023163"/>
    </source>
</evidence>
<evidence type="ECO:0000256" key="2">
    <source>
        <dbReference type="ARBA" id="ARBA00022833"/>
    </source>
</evidence>
<dbReference type="GO" id="GO:0003677">
    <property type="term" value="F:DNA binding"/>
    <property type="evidence" value="ECO:0007669"/>
    <property type="project" value="UniProtKB-KW"/>
</dbReference>
<evidence type="ECO:0000256" key="3">
    <source>
        <dbReference type="ARBA" id="ARBA00023015"/>
    </source>
</evidence>
<reference evidence="7" key="1">
    <citation type="submission" date="2022-09" db="EMBL/GenBank/DDBJ databases">
        <title>Fusarium specimens isolated from Avocado Roots.</title>
        <authorList>
            <person name="Stajich J."/>
            <person name="Roper C."/>
            <person name="Heimlech-Rivalta G."/>
        </authorList>
    </citation>
    <scope>NUCLEOTIDE SEQUENCE</scope>
    <source>
        <strain evidence="7">CF00136</strain>
    </source>
</reference>
<accession>A0A9W8RQZ4</accession>
<evidence type="ECO:0000256" key="4">
    <source>
        <dbReference type="ARBA" id="ARBA00023125"/>
    </source>
</evidence>
<name>A0A9W8RQZ4_9HYPO</name>
<dbReference type="OrthoDB" id="2154091at2759"/>
<keyword evidence="8" id="KW-1185">Reference proteome</keyword>
<evidence type="ECO:0000313" key="8">
    <source>
        <dbReference type="Proteomes" id="UP001152049"/>
    </source>
</evidence>
<dbReference type="InterPro" id="IPR051615">
    <property type="entry name" value="Transcr_Regulatory_Elem"/>
</dbReference>
<dbReference type="PANTHER" id="PTHR31313:SF81">
    <property type="entry name" value="TY1 ENHANCER ACTIVATOR"/>
    <property type="match status" value="1"/>
</dbReference>
<proteinExistence type="predicted"/>
<protein>
    <submittedName>
        <fullName evidence="7">Uncharacterized protein</fullName>
    </submittedName>
</protein>
<comment type="caution">
    <text evidence="7">The sequence shown here is derived from an EMBL/GenBank/DDBJ whole genome shotgun (WGS) entry which is preliminary data.</text>
</comment>
<dbReference type="PANTHER" id="PTHR31313">
    <property type="entry name" value="TY1 ENHANCER ACTIVATOR"/>
    <property type="match status" value="1"/>
</dbReference>
<keyword evidence="5" id="KW-0804">Transcription</keyword>
<dbReference type="AlphaFoldDB" id="A0A9W8RQZ4"/>
<keyword evidence="4" id="KW-0238">DNA-binding</keyword>
<evidence type="ECO:0000256" key="1">
    <source>
        <dbReference type="ARBA" id="ARBA00022723"/>
    </source>
</evidence>
<keyword evidence="3" id="KW-0805">Transcription regulation</keyword>
<evidence type="ECO:0000256" key="6">
    <source>
        <dbReference type="ARBA" id="ARBA00023242"/>
    </source>
</evidence>